<dbReference type="OrthoDB" id="10261027at2759"/>
<accession>A0A397VCF3</accession>
<dbReference type="Pfam" id="PF07714">
    <property type="entry name" value="PK_Tyr_Ser-Thr"/>
    <property type="match status" value="1"/>
</dbReference>
<organism evidence="2 3">
    <name type="scientific">Gigaspora rosea</name>
    <dbReference type="NCBI Taxonomy" id="44941"/>
    <lineage>
        <taxon>Eukaryota</taxon>
        <taxon>Fungi</taxon>
        <taxon>Fungi incertae sedis</taxon>
        <taxon>Mucoromycota</taxon>
        <taxon>Glomeromycotina</taxon>
        <taxon>Glomeromycetes</taxon>
        <taxon>Diversisporales</taxon>
        <taxon>Gigasporaceae</taxon>
        <taxon>Gigaspora</taxon>
    </lineage>
</organism>
<name>A0A397VCF3_9GLOM</name>
<evidence type="ECO:0000259" key="1">
    <source>
        <dbReference type="PROSITE" id="PS50011"/>
    </source>
</evidence>
<proteinExistence type="predicted"/>
<comment type="caution">
    <text evidence="2">The sequence shown here is derived from an EMBL/GenBank/DDBJ whole genome shotgun (WGS) entry which is preliminary data.</text>
</comment>
<dbReference type="Gene3D" id="1.10.510.10">
    <property type="entry name" value="Transferase(Phosphotransferase) domain 1"/>
    <property type="match status" value="1"/>
</dbReference>
<dbReference type="InterPro" id="IPR011009">
    <property type="entry name" value="Kinase-like_dom_sf"/>
</dbReference>
<keyword evidence="2" id="KW-0418">Kinase</keyword>
<feature type="domain" description="Protein kinase" evidence="1">
    <location>
        <begin position="1"/>
        <end position="117"/>
    </location>
</feature>
<protein>
    <submittedName>
        <fullName evidence="2">Kinase-like domain-containing protein</fullName>
    </submittedName>
</protein>
<reference evidence="2 3" key="1">
    <citation type="submission" date="2018-06" db="EMBL/GenBank/DDBJ databases">
        <title>Comparative genomics reveals the genomic features of Rhizophagus irregularis, R. cerebriforme, R. diaphanum and Gigaspora rosea, and their symbiotic lifestyle signature.</title>
        <authorList>
            <person name="Morin E."/>
            <person name="San Clemente H."/>
            <person name="Chen E.C.H."/>
            <person name="De La Providencia I."/>
            <person name="Hainaut M."/>
            <person name="Kuo A."/>
            <person name="Kohler A."/>
            <person name="Murat C."/>
            <person name="Tang N."/>
            <person name="Roy S."/>
            <person name="Loubradou J."/>
            <person name="Henrissat B."/>
            <person name="Grigoriev I.V."/>
            <person name="Corradi N."/>
            <person name="Roux C."/>
            <person name="Martin F.M."/>
        </authorList>
    </citation>
    <scope>NUCLEOTIDE SEQUENCE [LARGE SCALE GENOMIC DNA]</scope>
    <source>
        <strain evidence="2 3">DAOM 194757</strain>
    </source>
</reference>
<dbReference type="PROSITE" id="PS50011">
    <property type="entry name" value="PROTEIN_KINASE_DOM"/>
    <property type="match status" value="1"/>
</dbReference>
<dbReference type="STRING" id="44941.A0A397VCF3"/>
<evidence type="ECO:0000313" key="3">
    <source>
        <dbReference type="Proteomes" id="UP000266673"/>
    </source>
</evidence>
<dbReference type="GO" id="GO:0005524">
    <property type="term" value="F:ATP binding"/>
    <property type="evidence" value="ECO:0007669"/>
    <property type="project" value="InterPro"/>
</dbReference>
<sequence>MQIRNFRKLNWKIKLKQLVDISENLIKVHKVEYVHGDFQSGNILQNQYINGDLTRKKDESDLDDSIYNVLPYVVPEVLNKRQYTITADIYSFDIIMTEISTGRPPYYDVEYDEILAI</sequence>
<dbReference type="PANTHER" id="PTHR45756">
    <property type="entry name" value="PALMITOYLTRANSFERASE"/>
    <property type="match status" value="1"/>
</dbReference>
<dbReference type="GO" id="GO:0004672">
    <property type="term" value="F:protein kinase activity"/>
    <property type="evidence" value="ECO:0007669"/>
    <property type="project" value="InterPro"/>
</dbReference>
<keyword evidence="2" id="KW-0808">Transferase</keyword>
<dbReference type="InterPro" id="IPR053215">
    <property type="entry name" value="TKL_Ser/Thr_kinase"/>
</dbReference>
<dbReference type="InterPro" id="IPR001245">
    <property type="entry name" value="Ser-Thr/Tyr_kinase_cat_dom"/>
</dbReference>
<gene>
    <name evidence="2" type="ORF">C2G38_2036431</name>
</gene>
<dbReference type="EMBL" id="QKWP01000502">
    <property type="protein sequence ID" value="RIB18997.1"/>
    <property type="molecule type" value="Genomic_DNA"/>
</dbReference>
<dbReference type="AlphaFoldDB" id="A0A397VCF3"/>
<evidence type="ECO:0000313" key="2">
    <source>
        <dbReference type="EMBL" id="RIB18997.1"/>
    </source>
</evidence>
<keyword evidence="3" id="KW-1185">Reference proteome</keyword>
<dbReference type="PANTHER" id="PTHR45756:SF1">
    <property type="entry name" value="PROTEIN KINASE DOMAIN CONTAINING PROTEIN"/>
    <property type="match status" value="1"/>
</dbReference>
<dbReference type="Proteomes" id="UP000266673">
    <property type="component" value="Unassembled WGS sequence"/>
</dbReference>
<dbReference type="SUPFAM" id="SSF56112">
    <property type="entry name" value="Protein kinase-like (PK-like)"/>
    <property type="match status" value="1"/>
</dbReference>
<dbReference type="InterPro" id="IPR000719">
    <property type="entry name" value="Prot_kinase_dom"/>
</dbReference>